<keyword evidence="5 7" id="KW-0560">Oxidoreductase</keyword>
<evidence type="ECO:0000256" key="6">
    <source>
        <dbReference type="ARBA" id="ARBA00023004"/>
    </source>
</evidence>
<dbReference type="GO" id="GO:0006974">
    <property type="term" value="P:DNA damage response"/>
    <property type="evidence" value="ECO:0007669"/>
    <property type="project" value="TreeGrafter"/>
</dbReference>
<dbReference type="PROSITE" id="PS51471">
    <property type="entry name" value="FE2OG_OXY"/>
    <property type="match status" value="1"/>
</dbReference>
<dbReference type="OrthoDB" id="9812472at2"/>
<dbReference type="Pfam" id="PF18331">
    <property type="entry name" value="PKHD_C"/>
    <property type="match status" value="1"/>
</dbReference>
<keyword evidence="10" id="KW-1185">Reference proteome</keyword>
<dbReference type="Gene3D" id="2.60.120.620">
    <property type="entry name" value="q2cbj1_9rhob like domain"/>
    <property type="match status" value="1"/>
</dbReference>
<feature type="binding site" evidence="7">
    <location>
        <position position="157"/>
    </location>
    <ligand>
        <name>Fe cation</name>
        <dbReference type="ChEBI" id="CHEBI:24875"/>
    </ligand>
</feature>
<accession>F1Z4F4</accession>
<dbReference type="FunCoup" id="F1Z4F4">
    <property type="interactions" value="3"/>
</dbReference>
<reference evidence="9 10" key="1">
    <citation type="journal article" date="2012" name="J. Bacteriol.">
        <title>Draft Genome Sequence of Novosphingobium nitrogenifigens Y88T.</title>
        <authorList>
            <person name="Strabala T.J."/>
            <person name="Macdonald L."/>
            <person name="Liu V."/>
            <person name="Smit A.M."/>
        </authorList>
    </citation>
    <scope>NUCLEOTIDE SEQUENCE [LARGE SCALE GENOMIC DNA]</scope>
    <source>
        <strain evidence="9 10">DSM 19370</strain>
    </source>
</reference>
<dbReference type="GO" id="GO:0016706">
    <property type="term" value="F:2-oxoglutarate-dependent dioxygenase activity"/>
    <property type="evidence" value="ECO:0007669"/>
    <property type="project" value="UniProtKB-UniRule"/>
</dbReference>
<dbReference type="GO" id="GO:0031418">
    <property type="term" value="F:L-ascorbic acid binding"/>
    <property type="evidence" value="ECO:0007669"/>
    <property type="project" value="UniProtKB-KW"/>
</dbReference>
<dbReference type="STRING" id="983920.Y88_2854"/>
<evidence type="ECO:0000313" key="10">
    <source>
        <dbReference type="Proteomes" id="UP000004728"/>
    </source>
</evidence>
<feature type="binding site" evidence="7">
    <location>
        <position position="98"/>
    </location>
    <ligand>
        <name>Fe cation</name>
        <dbReference type="ChEBI" id="CHEBI:24875"/>
    </ligand>
</feature>
<comment type="cofactor">
    <cofactor evidence="1 7">
        <name>L-ascorbate</name>
        <dbReference type="ChEBI" id="CHEBI:38290"/>
    </cofactor>
</comment>
<dbReference type="Pfam" id="PF13640">
    <property type="entry name" value="2OG-FeII_Oxy_3"/>
    <property type="match status" value="1"/>
</dbReference>
<dbReference type="HAMAP" id="MF_00657">
    <property type="entry name" value="Hydroxyl_YbiX"/>
    <property type="match status" value="1"/>
</dbReference>
<evidence type="ECO:0000259" key="8">
    <source>
        <dbReference type="PROSITE" id="PS51471"/>
    </source>
</evidence>
<dbReference type="AlphaFoldDB" id="F1Z4F4"/>
<dbReference type="InterPro" id="IPR023550">
    <property type="entry name" value="PKHD_hydroxylase"/>
</dbReference>
<name>F1Z4F4_9SPHN</name>
<dbReference type="GO" id="GO:0005506">
    <property type="term" value="F:iron ion binding"/>
    <property type="evidence" value="ECO:0007669"/>
    <property type="project" value="UniProtKB-UniRule"/>
</dbReference>
<keyword evidence="4 7" id="KW-0223">Dioxygenase</keyword>
<keyword evidence="6 7" id="KW-0408">Iron</keyword>
<dbReference type="NCBIfam" id="NF003974">
    <property type="entry name" value="PRK05467.1-3"/>
    <property type="match status" value="1"/>
</dbReference>
<comment type="caution">
    <text evidence="9">The sequence shown here is derived from an EMBL/GenBank/DDBJ whole genome shotgun (WGS) entry which is preliminary data.</text>
</comment>
<evidence type="ECO:0000256" key="1">
    <source>
        <dbReference type="ARBA" id="ARBA00001961"/>
    </source>
</evidence>
<comment type="cofactor">
    <cofactor evidence="7">
        <name>Fe(2+)</name>
        <dbReference type="ChEBI" id="CHEBI:29033"/>
    </cofactor>
    <text evidence="7">Binds 1 Fe(2+) ion per subunit.</text>
</comment>
<keyword evidence="2 7" id="KW-0479">Metal-binding</keyword>
<evidence type="ECO:0000256" key="2">
    <source>
        <dbReference type="ARBA" id="ARBA00022723"/>
    </source>
</evidence>
<dbReference type="PANTHER" id="PTHR41536">
    <property type="entry name" value="PKHD-TYPE HYDROXYLASE YBIX"/>
    <property type="match status" value="1"/>
</dbReference>
<organism evidence="9 10">
    <name type="scientific">Novosphingobium nitrogenifigens DSM 19370</name>
    <dbReference type="NCBI Taxonomy" id="983920"/>
    <lineage>
        <taxon>Bacteria</taxon>
        <taxon>Pseudomonadati</taxon>
        <taxon>Pseudomonadota</taxon>
        <taxon>Alphaproteobacteria</taxon>
        <taxon>Sphingomonadales</taxon>
        <taxon>Sphingomonadaceae</taxon>
        <taxon>Novosphingobium</taxon>
    </lineage>
</organism>
<evidence type="ECO:0000256" key="4">
    <source>
        <dbReference type="ARBA" id="ARBA00022964"/>
    </source>
</evidence>
<dbReference type="NCBIfam" id="NF003975">
    <property type="entry name" value="PRK05467.1-4"/>
    <property type="match status" value="1"/>
</dbReference>
<protein>
    <submittedName>
        <fullName evidence="9">Putative hydroxylase</fullName>
    </submittedName>
</protein>
<dbReference type="SMART" id="SM00702">
    <property type="entry name" value="P4Hc"/>
    <property type="match status" value="1"/>
</dbReference>
<feature type="domain" description="Fe2OG dioxygenase" evidence="8">
    <location>
        <begin position="78"/>
        <end position="176"/>
    </location>
</feature>
<dbReference type="Gene3D" id="4.10.860.20">
    <property type="entry name" value="Rabenosyn, Rab binding domain"/>
    <property type="match status" value="1"/>
</dbReference>
<dbReference type="Proteomes" id="UP000004728">
    <property type="component" value="Unassembled WGS sequence"/>
</dbReference>
<keyword evidence="3 7" id="KW-0847">Vitamin C</keyword>
<dbReference type="EMBL" id="AEWJ01000018">
    <property type="protein sequence ID" value="EGD60564.1"/>
    <property type="molecule type" value="Genomic_DNA"/>
</dbReference>
<dbReference type="InParanoid" id="F1Z4F4"/>
<evidence type="ECO:0000256" key="5">
    <source>
        <dbReference type="ARBA" id="ARBA00023002"/>
    </source>
</evidence>
<dbReference type="InterPro" id="IPR006620">
    <property type="entry name" value="Pro_4_hyd_alph"/>
</dbReference>
<proteinExistence type="inferred from homology"/>
<dbReference type="PANTHER" id="PTHR41536:SF1">
    <property type="entry name" value="PKHD-TYPE HYDROXYLASE YBIX"/>
    <property type="match status" value="1"/>
</dbReference>
<gene>
    <name evidence="9" type="ORF">Y88_2854</name>
</gene>
<feature type="binding site" evidence="7">
    <location>
        <position position="167"/>
    </location>
    <ligand>
        <name>2-oxoglutarate</name>
        <dbReference type="ChEBI" id="CHEBI:16810"/>
    </ligand>
</feature>
<dbReference type="InterPro" id="IPR005123">
    <property type="entry name" value="Oxoglu/Fe-dep_dioxygenase_dom"/>
</dbReference>
<evidence type="ECO:0000313" key="9">
    <source>
        <dbReference type="EMBL" id="EGD60564.1"/>
    </source>
</evidence>
<dbReference type="eggNOG" id="COG3128">
    <property type="taxonomic scope" value="Bacteria"/>
</dbReference>
<dbReference type="GO" id="GO:0006879">
    <property type="term" value="P:intracellular iron ion homeostasis"/>
    <property type="evidence" value="ECO:0007669"/>
    <property type="project" value="TreeGrafter"/>
</dbReference>
<dbReference type="RefSeq" id="WP_008068438.1">
    <property type="nucleotide sequence ID" value="NZ_AQWK01000009.1"/>
</dbReference>
<dbReference type="InterPro" id="IPR041097">
    <property type="entry name" value="PKHD_C"/>
</dbReference>
<evidence type="ECO:0000256" key="3">
    <source>
        <dbReference type="ARBA" id="ARBA00022896"/>
    </source>
</evidence>
<dbReference type="HOGENOM" id="CLU_106663_0_0_5"/>
<dbReference type="InterPro" id="IPR044862">
    <property type="entry name" value="Pro_4_hyd_alph_FE2OG_OXY"/>
</dbReference>
<sequence length="225" mass="24444">MLIVIPDVLPRDEALALGREIAQATWVDGNATSGPGAALAKRNRQLPEDGAVAAAAQARVQQALARNPVFLSAALPRAIYPPLFNRYGPGEGFGDHVDNAIRRDPATGALIRTDLSATLFLSEGYEGGELTIESEFGQVAYSLPAGHMVLYPSTSLHRVTPVISGERIACFFWLQSMIRDGAARESLFDLDQSIQTLTLERGGDDGEVLRLTKVYHNLVRRWAEC</sequence>
<evidence type="ECO:0000256" key="7">
    <source>
        <dbReference type="HAMAP-Rule" id="MF_00657"/>
    </source>
</evidence>
<feature type="binding site" evidence="7">
    <location>
        <position position="96"/>
    </location>
    <ligand>
        <name>Fe cation</name>
        <dbReference type="ChEBI" id="CHEBI:24875"/>
    </ligand>
</feature>